<accession>A0A398CH11</accession>
<sequence>MGGRLQNKVCVVTGSGGGIGAGVARRFAEEGAVVYLLDYNEEKLSATVGAFKNLGLDAEGILTDVGEEKQIKEAFAIVAGKHGRLDVLHTNTWWAAKKKAADLTLEEWNKALSITLTAPFLCSKYAIPLMSASGGGSIIHTSSVGGVVAFREHADYISAKAGVIQLCKSIAVDYGSERIRCNAVCPGIIDTPQTRSDLEDPDYSNYLMSKCLNGRIGQPEDVAAASLFLASDEASFITGSVLMVDDGWSII</sequence>
<dbReference type="AlphaFoldDB" id="A0A398CH11"/>
<dbReference type="PANTHER" id="PTHR24321">
    <property type="entry name" value="DEHYDROGENASES, SHORT CHAIN"/>
    <property type="match status" value="1"/>
</dbReference>
<organism evidence="3 4">
    <name type="scientific">Cohnella faecalis</name>
    <dbReference type="NCBI Taxonomy" id="2315694"/>
    <lineage>
        <taxon>Bacteria</taxon>
        <taxon>Bacillati</taxon>
        <taxon>Bacillota</taxon>
        <taxon>Bacilli</taxon>
        <taxon>Bacillales</taxon>
        <taxon>Paenibacillaceae</taxon>
        <taxon>Cohnella</taxon>
    </lineage>
</organism>
<protein>
    <submittedName>
        <fullName evidence="3">SDR family oxidoreductase</fullName>
    </submittedName>
</protein>
<dbReference type="Proteomes" id="UP000266340">
    <property type="component" value="Unassembled WGS sequence"/>
</dbReference>
<dbReference type="PRINTS" id="PR00081">
    <property type="entry name" value="GDHRDH"/>
</dbReference>
<reference evidence="3 4" key="1">
    <citation type="submission" date="2018-09" db="EMBL/GenBank/DDBJ databases">
        <title>Cohnella cavernae sp. nov., isolated from a karst cave.</title>
        <authorList>
            <person name="Zhu H."/>
        </authorList>
    </citation>
    <scope>NUCLEOTIDE SEQUENCE [LARGE SCALE GENOMIC DNA]</scope>
    <source>
        <strain evidence="3 4">K2E09-144</strain>
    </source>
</reference>
<dbReference type="OrthoDB" id="9803333at2"/>
<gene>
    <name evidence="3" type="ORF">D3H35_28525</name>
</gene>
<dbReference type="EMBL" id="QXJM01000056">
    <property type="protein sequence ID" value="RIE00369.1"/>
    <property type="molecule type" value="Genomic_DNA"/>
</dbReference>
<name>A0A398CH11_9BACL</name>
<dbReference type="SUPFAM" id="SSF51735">
    <property type="entry name" value="NAD(P)-binding Rossmann-fold domains"/>
    <property type="match status" value="1"/>
</dbReference>
<dbReference type="GO" id="GO:0008206">
    <property type="term" value="P:bile acid metabolic process"/>
    <property type="evidence" value="ECO:0007669"/>
    <property type="project" value="UniProtKB-ARBA"/>
</dbReference>
<keyword evidence="4" id="KW-1185">Reference proteome</keyword>
<evidence type="ECO:0000256" key="2">
    <source>
        <dbReference type="ARBA" id="ARBA00023002"/>
    </source>
</evidence>
<dbReference type="CDD" id="cd05233">
    <property type="entry name" value="SDR_c"/>
    <property type="match status" value="1"/>
</dbReference>
<keyword evidence="2" id="KW-0560">Oxidoreductase</keyword>
<evidence type="ECO:0000256" key="1">
    <source>
        <dbReference type="ARBA" id="ARBA00006484"/>
    </source>
</evidence>
<dbReference type="PANTHER" id="PTHR24321:SF8">
    <property type="entry name" value="ESTRADIOL 17-BETA-DEHYDROGENASE 8-RELATED"/>
    <property type="match status" value="1"/>
</dbReference>
<dbReference type="RefSeq" id="WP_119152487.1">
    <property type="nucleotide sequence ID" value="NZ_JBHSOV010000044.1"/>
</dbReference>
<proteinExistence type="inferred from homology"/>
<dbReference type="GO" id="GO:0016491">
    <property type="term" value="F:oxidoreductase activity"/>
    <property type="evidence" value="ECO:0007669"/>
    <property type="project" value="UniProtKB-KW"/>
</dbReference>
<dbReference type="InterPro" id="IPR002347">
    <property type="entry name" value="SDR_fam"/>
</dbReference>
<evidence type="ECO:0000313" key="4">
    <source>
        <dbReference type="Proteomes" id="UP000266340"/>
    </source>
</evidence>
<dbReference type="Pfam" id="PF13561">
    <property type="entry name" value="adh_short_C2"/>
    <property type="match status" value="1"/>
</dbReference>
<comment type="similarity">
    <text evidence="1">Belongs to the short-chain dehydrogenases/reductases (SDR) family.</text>
</comment>
<evidence type="ECO:0000313" key="3">
    <source>
        <dbReference type="EMBL" id="RIE00369.1"/>
    </source>
</evidence>
<dbReference type="FunFam" id="3.40.50.720:FF:000084">
    <property type="entry name" value="Short-chain dehydrogenase reductase"/>
    <property type="match status" value="1"/>
</dbReference>
<dbReference type="Gene3D" id="3.40.50.720">
    <property type="entry name" value="NAD(P)-binding Rossmann-like Domain"/>
    <property type="match status" value="1"/>
</dbReference>
<comment type="caution">
    <text evidence="3">The sequence shown here is derived from an EMBL/GenBank/DDBJ whole genome shotgun (WGS) entry which is preliminary data.</text>
</comment>
<dbReference type="InterPro" id="IPR036291">
    <property type="entry name" value="NAD(P)-bd_dom_sf"/>
</dbReference>